<dbReference type="GO" id="GO:0016529">
    <property type="term" value="C:sarcoplasmic reticulum"/>
    <property type="evidence" value="ECO:0007669"/>
    <property type="project" value="TreeGrafter"/>
</dbReference>
<dbReference type="GO" id="GO:0055120">
    <property type="term" value="C:striated muscle dense body"/>
    <property type="evidence" value="ECO:0007669"/>
    <property type="project" value="TreeGrafter"/>
</dbReference>
<dbReference type="InterPro" id="IPR002591">
    <property type="entry name" value="Phosphodiest/P_Trfase"/>
</dbReference>
<reference evidence="2" key="2">
    <citation type="submission" date="2022-06" db="UniProtKB">
        <authorList>
            <consortium name="EnsemblMetazoa"/>
        </authorList>
    </citation>
    <scope>IDENTIFICATION</scope>
    <source>
        <strain evidence="2">DF5081</strain>
    </source>
</reference>
<dbReference type="Gene3D" id="3.30.1360.180">
    <property type="match status" value="1"/>
</dbReference>
<evidence type="ECO:0000313" key="2">
    <source>
        <dbReference type="EnsemblMetazoa" id="CJA06694.1"/>
    </source>
</evidence>
<dbReference type="Proteomes" id="UP000005237">
    <property type="component" value="Unassembled WGS sequence"/>
</dbReference>
<dbReference type="SUPFAM" id="SSF53649">
    <property type="entry name" value="Alkaline phosphatase-like"/>
    <property type="match status" value="1"/>
</dbReference>
<organism evidence="2 3">
    <name type="scientific">Caenorhabditis japonica</name>
    <dbReference type="NCBI Taxonomy" id="281687"/>
    <lineage>
        <taxon>Eukaryota</taxon>
        <taxon>Metazoa</taxon>
        <taxon>Ecdysozoa</taxon>
        <taxon>Nematoda</taxon>
        <taxon>Chromadorea</taxon>
        <taxon>Rhabditida</taxon>
        <taxon>Rhabditina</taxon>
        <taxon>Rhabditomorpha</taxon>
        <taxon>Rhabditoidea</taxon>
        <taxon>Rhabditidae</taxon>
        <taxon>Peloderinae</taxon>
        <taxon>Caenorhabditis</taxon>
    </lineage>
</organism>
<evidence type="ECO:0000313" key="3">
    <source>
        <dbReference type="Proteomes" id="UP000005237"/>
    </source>
</evidence>
<dbReference type="Gene3D" id="3.40.720.10">
    <property type="entry name" value="Alkaline Phosphatase, subunit A"/>
    <property type="match status" value="1"/>
</dbReference>
<proteinExistence type="predicted"/>
<evidence type="ECO:0000256" key="1">
    <source>
        <dbReference type="SAM" id="SignalP"/>
    </source>
</evidence>
<dbReference type="AlphaFoldDB" id="A0A8R1HR88"/>
<protein>
    <submittedName>
        <fullName evidence="2">Uncharacterized protein</fullName>
    </submittedName>
</protein>
<accession>A0A8R1HR88</accession>
<keyword evidence="1" id="KW-0732">Signal</keyword>
<reference evidence="3" key="1">
    <citation type="submission" date="2010-08" db="EMBL/GenBank/DDBJ databases">
        <authorList>
            <consortium name="Caenorhabditis japonica Sequencing Consortium"/>
            <person name="Wilson R.K."/>
        </authorList>
    </citation>
    <scope>NUCLEOTIDE SEQUENCE [LARGE SCALE GENOMIC DNA]</scope>
    <source>
        <strain evidence="3">DF5081</strain>
    </source>
</reference>
<dbReference type="CDD" id="cd16018">
    <property type="entry name" value="Enpp"/>
    <property type="match status" value="1"/>
</dbReference>
<sequence>MVASRACSIFPWLYILLAFAQAAPSYEWKGCENLGKCQLNGYDTPPLVILSFDGFAREYLDRKIVKSLDYLAECGAKAERVFPSFPSKTFPNHYTMVTGLYPESHGIVDNSVFDLQLSSELEKMRTKKGNPYYGGEPIWSVYKRLTGRPAHCFFWIGCPHNNTGYKPDVTLDYNQSLSLDSRIETLLGWLRLPKETRPGLITAYLHQPDDAGHNQKSPKDVDDALVMVDEYMDKLFTAFHKENLLECINLVIVSDHGMQPLNRSVDISGHVKEDGLIVVKGVVTRIHINDT</sequence>
<keyword evidence="3" id="KW-1185">Reference proteome</keyword>
<feature type="chain" id="PRO_5035847270" evidence="1">
    <location>
        <begin position="23"/>
        <end position="291"/>
    </location>
</feature>
<dbReference type="InterPro" id="IPR017850">
    <property type="entry name" value="Alkaline_phosphatase_core_sf"/>
</dbReference>
<feature type="signal peptide" evidence="1">
    <location>
        <begin position="1"/>
        <end position="22"/>
    </location>
</feature>
<dbReference type="PANTHER" id="PTHR10151:SF114">
    <property type="entry name" value="ECTONUCLEOTIDE PYROPHOSPHATASE_PHOSPHODIESTERASE C27A7.3"/>
    <property type="match status" value="1"/>
</dbReference>
<name>A0A8R1HR88_CAEJA</name>
<dbReference type="GO" id="GO:0031674">
    <property type="term" value="C:I band"/>
    <property type="evidence" value="ECO:0007669"/>
    <property type="project" value="TreeGrafter"/>
</dbReference>
<dbReference type="Pfam" id="PF01663">
    <property type="entry name" value="Phosphodiest"/>
    <property type="match status" value="1"/>
</dbReference>
<dbReference type="PANTHER" id="PTHR10151">
    <property type="entry name" value="ECTONUCLEOTIDE PYROPHOSPHATASE/PHOSPHODIESTERASE"/>
    <property type="match status" value="1"/>
</dbReference>
<dbReference type="EnsemblMetazoa" id="CJA06694.1">
    <property type="protein sequence ID" value="CJA06694.1"/>
    <property type="gene ID" value="WBGene00125898"/>
</dbReference>